<feature type="compositionally biased region" description="Basic and acidic residues" evidence="1">
    <location>
        <begin position="74"/>
        <end position="89"/>
    </location>
</feature>
<comment type="caution">
    <text evidence="2">The sequence shown here is derived from an EMBL/GenBank/DDBJ whole genome shotgun (WGS) entry which is preliminary data.</text>
</comment>
<keyword evidence="3" id="KW-1185">Reference proteome</keyword>
<reference evidence="2 3" key="1">
    <citation type="submission" date="2013-02" db="EMBL/GenBank/DDBJ databases">
        <authorList>
            <person name="Genoscope - CEA"/>
        </authorList>
    </citation>
    <scope>NUCLEOTIDE SEQUENCE [LARGE SCALE GENOMIC DNA]</scope>
    <source>
        <strain evidence="2 3">STM 2683</strain>
    </source>
</reference>
<accession>M5F294</accession>
<sequence length="117" mass="12948">MIQEIRAVPKVGRSVPLGPSVKDIIATHEALESNRNPSLSLRVLLFVPVLRMRSAWTAALPVATRRPPRFRPASGERRDWRAEAKRSMQDRSVPSSKRQAEAGAPMSSIPALWPSSV</sequence>
<organism evidence="2 3">
    <name type="scientific">Mesorhizobium metallidurans STM 2683</name>
    <dbReference type="NCBI Taxonomy" id="1297569"/>
    <lineage>
        <taxon>Bacteria</taxon>
        <taxon>Pseudomonadati</taxon>
        <taxon>Pseudomonadota</taxon>
        <taxon>Alphaproteobacteria</taxon>
        <taxon>Hyphomicrobiales</taxon>
        <taxon>Phyllobacteriaceae</taxon>
        <taxon>Mesorhizobium</taxon>
    </lineage>
</organism>
<evidence type="ECO:0000256" key="1">
    <source>
        <dbReference type="SAM" id="MobiDB-lite"/>
    </source>
</evidence>
<dbReference type="STRING" id="1297569.MESS2_1710013"/>
<evidence type="ECO:0000313" key="3">
    <source>
        <dbReference type="Proteomes" id="UP000012062"/>
    </source>
</evidence>
<protein>
    <submittedName>
        <fullName evidence="2">Uncharacterized protein</fullName>
    </submittedName>
</protein>
<dbReference type="Proteomes" id="UP000012062">
    <property type="component" value="Unassembled WGS sequence"/>
</dbReference>
<name>M5F294_9HYPH</name>
<dbReference type="AlphaFoldDB" id="M5F294"/>
<dbReference type="EMBL" id="CAUM01000081">
    <property type="protein sequence ID" value="CCV05906.1"/>
    <property type="molecule type" value="Genomic_DNA"/>
</dbReference>
<proteinExistence type="predicted"/>
<gene>
    <name evidence="2" type="ORF">MESS2_1710013</name>
</gene>
<feature type="region of interest" description="Disordered" evidence="1">
    <location>
        <begin position="66"/>
        <end position="117"/>
    </location>
</feature>
<evidence type="ECO:0000313" key="2">
    <source>
        <dbReference type="EMBL" id="CCV05906.1"/>
    </source>
</evidence>